<name>A0ABV5QXF1_9ACTN</name>
<proteinExistence type="predicted"/>
<evidence type="ECO:0008006" key="3">
    <source>
        <dbReference type="Google" id="ProtNLM"/>
    </source>
</evidence>
<comment type="caution">
    <text evidence="1">The sequence shown here is derived from an EMBL/GenBank/DDBJ whole genome shotgun (WGS) entry which is preliminary data.</text>
</comment>
<dbReference type="Proteomes" id="UP001589716">
    <property type="component" value="Unassembled WGS sequence"/>
</dbReference>
<evidence type="ECO:0000313" key="1">
    <source>
        <dbReference type="EMBL" id="MFB9557758.1"/>
    </source>
</evidence>
<dbReference type="SUPFAM" id="SSF51366">
    <property type="entry name" value="Ribulose-phoshate binding barrel"/>
    <property type="match status" value="1"/>
</dbReference>
<reference evidence="1 2" key="1">
    <citation type="submission" date="2024-09" db="EMBL/GenBank/DDBJ databases">
        <authorList>
            <person name="Sun Q."/>
            <person name="Mori K."/>
        </authorList>
    </citation>
    <scope>NUCLEOTIDE SEQUENCE [LARGE SCALE GENOMIC DNA]</scope>
    <source>
        <strain evidence="1 2">JCM 4414</strain>
    </source>
</reference>
<keyword evidence="2" id="KW-1185">Reference proteome</keyword>
<organism evidence="1 2">
    <name type="scientific">Streptomyces roseoviridis</name>
    <dbReference type="NCBI Taxonomy" id="67361"/>
    <lineage>
        <taxon>Bacteria</taxon>
        <taxon>Bacillati</taxon>
        <taxon>Actinomycetota</taxon>
        <taxon>Actinomycetes</taxon>
        <taxon>Kitasatosporales</taxon>
        <taxon>Streptomycetaceae</taxon>
        <taxon>Streptomyces</taxon>
    </lineage>
</organism>
<gene>
    <name evidence="1" type="ORF">ACFFTP_26690</name>
</gene>
<dbReference type="EMBL" id="JBHMCT010000019">
    <property type="protein sequence ID" value="MFB9557758.1"/>
    <property type="molecule type" value="Genomic_DNA"/>
</dbReference>
<sequence>MDFIFMLTRDDRTVTDCLHVLDSVRELGITHIGFKDVGVDTATLRRLHEQIRALGATSHLEVVSTGRAEVLDSVRTAVDLGVDWLLGGTRIEETLALLDGTGIRYLPFAGEPTGHPTRLAGTPARIADDCRRAEAAGCAGVDLLAHRATDADPLDLVRAARAATAGRLVVAGSLSTPAEIRALAEVGADAFTVGSAAFAGALRPEAGTLAAQLTAVLEASGGRPRGGPVTGGGGRAAP</sequence>
<dbReference type="InterPro" id="IPR011060">
    <property type="entry name" value="RibuloseP-bd_barrel"/>
</dbReference>
<evidence type="ECO:0000313" key="2">
    <source>
        <dbReference type="Proteomes" id="UP001589716"/>
    </source>
</evidence>
<accession>A0ABV5QXF1</accession>
<dbReference type="RefSeq" id="WP_345485147.1">
    <property type="nucleotide sequence ID" value="NZ_BAAAWU010000001.1"/>
</dbReference>
<dbReference type="InterPro" id="IPR013785">
    <property type="entry name" value="Aldolase_TIM"/>
</dbReference>
<protein>
    <recommendedName>
        <fullName evidence="3">Thiamine-phosphate pyrophosphorylase</fullName>
    </recommendedName>
</protein>
<dbReference type="Gene3D" id="3.20.20.70">
    <property type="entry name" value="Aldolase class I"/>
    <property type="match status" value="1"/>
</dbReference>